<organism evidence="3 4">
    <name type="scientific">Turneriella parva (strain ATCC BAA-1111 / DSM 21527 / NCTC 11395 / H)</name>
    <name type="common">Leptospira parva</name>
    <dbReference type="NCBI Taxonomy" id="869212"/>
    <lineage>
        <taxon>Bacteria</taxon>
        <taxon>Pseudomonadati</taxon>
        <taxon>Spirochaetota</taxon>
        <taxon>Spirochaetia</taxon>
        <taxon>Leptospirales</taxon>
        <taxon>Leptospiraceae</taxon>
        <taxon>Turneriella</taxon>
    </lineage>
</organism>
<evidence type="ECO:0000313" key="3">
    <source>
        <dbReference type="EMBL" id="AFM14595.1"/>
    </source>
</evidence>
<reference evidence="3 4" key="1">
    <citation type="submission" date="2012-06" db="EMBL/GenBank/DDBJ databases">
        <title>The complete chromosome of genome of Turneriella parva DSM 21527.</title>
        <authorList>
            <consortium name="US DOE Joint Genome Institute (JGI-PGF)"/>
            <person name="Lucas S."/>
            <person name="Han J."/>
            <person name="Lapidus A."/>
            <person name="Bruce D."/>
            <person name="Goodwin L."/>
            <person name="Pitluck S."/>
            <person name="Peters L."/>
            <person name="Kyrpides N."/>
            <person name="Mavromatis K."/>
            <person name="Ivanova N."/>
            <person name="Mikhailova N."/>
            <person name="Chertkov O."/>
            <person name="Detter J.C."/>
            <person name="Tapia R."/>
            <person name="Han C."/>
            <person name="Land M."/>
            <person name="Hauser L."/>
            <person name="Markowitz V."/>
            <person name="Cheng J.-F."/>
            <person name="Hugenholtz P."/>
            <person name="Woyke T."/>
            <person name="Wu D."/>
            <person name="Gronow S."/>
            <person name="Wellnitz S."/>
            <person name="Brambilla E."/>
            <person name="Klenk H.-P."/>
            <person name="Eisen J.A."/>
        </authorList>
    </citation>
    <scope>NUCLEOTIDE SEQUENCE [LARGE SCALE GENOMIC DNA]</scope>
    <source>
        <strain evidence="4">ATCC BAA-1111 / DSM 21527 / NCTC 11395 / H</strain>
    </source>
</reference>
<dbReference type="KEGG" id="tpx:Turpa_3961"/>
<evidence type="ECO:0000313" key="4">
    <source>
        <dbReference type="Proteomes" id="UP000006048"/>
    </source>
</evidence>
<dbReference type="Proteomes" id="UP000006048">
    <property type="component" value="Chromosome"/>
</dbReference>
<accession>I4BBD8</accession>
<name>I4BBD8_TURPD</name>
<feature type="compositionally biased region" description="Basic and acidic residues" evidence="1">
    <location>
        <begin position="69"/>
        <end position="95"/>
    </location>
</feature>
<gene>
    <name evidence="3" type="ordered locus">Turpa_3961</name>
</gene>
<feature type="chain" id="PRO_5003686917" description="Outer membrane protein beta-barrel domain-containing protein" evidence="2">
    <location>
        <begin position="34"/>
        <end position="295"/>
    </location>
</feature>
<feature type="region of interest" description="Disordered" evidence="1">
    <location>
        <begin position="37"/>
        <end position="103"/>
    </location>
</feature>
<evidence type="ECO:0000256" key="1">
    <source>
        <dbReference type="SAM" id="MobiDB-lite"/>
    </source>
</evidence>
<feature type="compositionally biased region" description="Basic and acidic residues" evidence="1">
    <location>
        <begin position="46"/>
        <end position="62"/>
    </location>
</feature>
<keyword evidence="4" id="KW-1185">Reference proteome</keyword>
<sequence>MRPTYILTVLEKSALRLLIAAAAIFMPAAHVHAQDSESFFDDELPEEKKDTGGLKSKPIELKGDDDEKEERKKALHKTNEKGEVELPKEKPKDDGPTDQVAPLAARPKETILDNSRFSVAGTYFMNVGRGAVNPDDLPEERKRDARLPSTTGWGAFFAYDADESKGKGFDLRFEAGYLNITKDVSAITGFYGEIGMAWLYRVPKMPLQFVTAIQPGLGYYNFKDANGQGSALKFTGHVVLGIEFPMSMKRTDRTDELVPFLQIRGGLIYDNVLPVMHYGAYAGFAYKFGAVIFKY</sequence>
<evidence type="ECO:0000256" key="2">
    <source>
        <dbReference type="SAM" id="SignalP"/>
    </source>
</evidence>
<proteinExistence type="predicted"/>
<dbReference type="EMBL" id="CP002959">
    <property type="protein sequence ID" value="AFM14595.1"/>
    <property type="molecule type" value="Genomic_DNA"/>
</dbReference>
<dbReference type="AlphaFoldDB" id="I4BBD8"/>
<dbReference type="HOGENOM" id="CLU_943155_0_0_12"/>
<dbReference type="STRING" id="869212.Turpa_3961"/>
<evidence type="ECO:0008006" key="5">
    <source>
        <dbReference type="Google" id="ProtNLM"/>
    </source>
</evidence>
<keyword evidence="2" id="KW-0732">Signal</keyword>
<feature type="signal peptide" evidence="2">
    <location>
        <begin position="1"/>
        <end position="33"/>
    </location>
</feature>
<protein>
    <recommendedName>
        <fullName evidence="5">Outer membrane protein beta-barrel domain-containing protein</fullName>
    </recommendedName>
</protein>